<dbReference type="Proteomes" id="UP001500620">
    <property type="component" value="Unassembled WGS sequence"/>
</dbReference>
<dbReference type="EMBL" id="BAABAT010000005">
    <property type="protein sequence ID" value="GAA4248039.1"/>
    <property type="molecule type" value="Genomic_DNA"/>
</dbReference>
<evidence type="ECO:0000256" key="4">
    <source>
        <dbReference type="ARBA" id="ARBA00022692"/>
    </source>
</evidence>
<feature type="transmembrane region" description="Helical" evidence="7">
    <location>
        <begin position="228"/>
        <end position="247"/>
    </location>
</feature>
<keyword evidence="4 7" id="KW-0812">Transmembrane</keyword>
<keyword evidence="6 7" id="KW-0472">Membrane</keyword>
<dbReference type="PANTHER" id="PTHR30589:SF0">
    <property type="entry name" value="PHOSPHATIDYLGLYCEROL--PROLIPOPROTEIN DIACYLGLYCERYL TRANSFERASE"/>
    <property type="match status" value="1"/>
</dbReference>
<dbReference type="Pfam" id="PF01790">
    <property type="entry name" value="LGT"/>
    <property type="match status" value="1"/>
</dbReference>
<keyword evidence="5 7" id="KW-1133">Transmembrane helix</keyword>
<feature type="transmembrane region" description="Helical" evidence="7">
    <location>
        <begin position="83"/>
        <end position="102"/>
    </location>
</feature>
<keyword evidence="9" id="KW-1185">Reference proteome</keyword>
<name>A0ABP8D6G9_9ACTN</name>
<feature type="transmembrane region" description="Helical" evidence="7">
    <location>
        <begin position="12"/>
        <end position="33"/>
    </location>
</feature>
<evidence type="ECO:0000256" key="5">
    <source>
        <dbReference type="ARBA" id="ARBA00022989"/>
    </source>
</evidence>
<dbReference type="RefSeq" id="WP_345124922.1">
    <property type="nucleotide sequence ID" value="NZ_BAABAT010000005.1"/>
</dbReference>
<proteinExistence type="inferred from homology"/>
<accession>A0ABP8D6G9</accession>
<feature type="transmembrane region" description="Helical" evidence="7">
    <location>
        <begin position="198"/>
        <end position="216"/>
    </location>
</feature>
<keyword evidence="2" id="KW-1003">Cell membrane</keyword>
<evidence type="ECO:0000313" key="9">
    <source>
        <dbReference type="Proteomes" id="UP001500620"/>
    </source>
</evidence>
<keyword evidence="3 8" id="KW-0808">Transferase</keyword>
<evidence type="ECO:0000256" key="6">
    <source>
        <dbReference type="ARBA" id="ARBA00023136"/>
    </source>
</evidence>
<evidence type="ECO:0000313" key="8">
    <source>
        <dbReference type="EMBL" id="GAA4248039.1"/>
    </source>
</evidence>
<evidence type="ECO:0000256" key="3">
    <source>
        <dbReference type="ARBA" id="ARBA00022679"/>
    </source>
</evidence>
<sequence length="268" mass="28907">MHPVIARIGPVAILSHDVFVALGIGVAALVLLWEIRRRHAQDERLWYVLAGALVGGALLARLGTWAQHLDPRDNAPLLEQWAYGNRSILSGLLGAYLGALLGKRVGGYPHKTGNLFAPAVAAGMAVGRIGCLLAEPPGTPTSLPWGIRLDAAHAAAMHVPAGVALHPSFAYEILFHLAAFAALLALRGRITAPGRLFTIYLAAYAAFRFGVEFVRGNEVVWAGLTRSQLFLLALLPLTATRFAWHYARGRAHDRSRDREVPNEAEALT</sequence>
<evidence type="ECO:0000256" key="7">
    <source>
        <dbReference type="SAM" id="Phobius"/>
    </source>
</evidence>
<dbReference type="InterPro" id="IPR001640">
    <property type="entry name" value="Lgt"/>
</dbReference>
<reference evidence="9" key="1">
    <citation type="journal article" date="2019" name="Int. J. Syst. Evol. Microbiol.">
        <title>The Global Catalogue of Microorganisms (GCM) 10K type strain sequencing project: providing services to taxonomists for standard genome sequencing and annotation.</title>
        <authorList>
            <consortium name="The Broad Institute Genomics Platform"/>
            <consortium name="The Broad Institute Genome Sequencing Center for Infectious Disease"/>
            <person name="Wu L."/>
            <person name="Ma J."/>
        </authorList>
    </citation>
    <scope>NUCLEOTIDE SEQUENCE [LARGE SCALE GENOMIC DNA]</scope>
    <source>
        <strain evidence="9">JCM 17441</strain>
    </source>
</reference>
<comment type="similarity">
    <text evidence="1">Belongs to the Lgt family.</text>
</comment>
<evidence type="ECO:0000256" key="1">
    <source>
        <dbReference type="ARBA" id="ARBA00007150"/>
    </source>
</evidence>
<comment type="caution">
    <text evidence="8">The sequence shown here is derived from an EMBL/GenBank/DDBJ whole genome shotgun (WGS) entry which is preliminary data.</text>
</comment>
<feature type="transmembrane region" description="Helical" evidence="7">
    <location>
        <begin position="45"/>
        <end position="63"/>
    </location>
</feature>
<dbReference type="PANTHER" id="PTHR30589">
    <property type="entry name" value="PROLIPOPROTEIN DIACYLGLYCERYL TRANSFERASE"/>
    <property type="match status" value="1"/>
</dbReference>
<evidence type="ECO:0000256" key="2">
    <source>
        <dbReference type="ARBA" id="ARBA00022475"/>
    </source>
</evidence>
<protein>
    <submittedName>
        <fullName evidence="8">Prolipoprotein diacylglyceryl transferase</fullName>
    </submittedName>
</protein>
<feature type="transmembrane region" description="Helical" evidence="7">
    <location>
        <begin position="169"/>
        <end position="186"/>
    </location>
</feature>
<dbReference type="GO" id="GO:0016740">
    <property type="term" value="F:transferase activity"/>
    <property type="evidence" value="ECO:0007669"/>
    <property type="project" value="UniProtKB-KW"/>
</dbReference>
<gene>
    <name evidence="8" type="ORF">GCM10022255_026420</name>
</gene>
<organism evidence="8 9">
    <name type="scientific">Dactylosporangium darangshiense</name>
    <dbReference type="NCBI Taxonomy" id="579108"/>
    <lineage>
        <taxon>Bacteria</taxon>
        <taxon>Bacillati</taxon>
        <taxon>Actinomycetota</taxon>
        <taxon>Actinomycetes</taxon>
        <taxon>Micromonosporales</taxon>
        <taxon>Micromonosporaceae</taxon>
        <taxon>Dactylosporangium</taxon>
    </lineage>
</organism>
<feature type="transmembrane region" description="Helical" evidence="7">
    <location>
        <begin position="114"/>
        <end position="135"/>
    </location>
</feature>